<gene>
    <name evidence="1" type="ORF">K432DRAFT_455028</name>
</gene>
<dbReference type="EMBL" id="KV746786">
    <property type="protein sequence ID" value="OCK72747.1"/>
    <property type="molecule type" value="Genomic_DNA"/>
</dbReference>
<evidence type="ECO:0000313" key="2">
    <source>
        <dbReference type="Proteomes" id="UP000250266"/>
    </source>
</evidence>
<organism evidence="1 2">
    <name type="scientific">Lepidopterella palustris CBS 459.81</name>
    <dbReference type="NCBI Taxonomy" id="1314670"/>
    <lineage>
        <taxon>Eukaryota</taxon>
        <taxon>Fungi</taxon>
        <taxon>Dikarya</taxon>
        <taxon>Ascomycota</taxon>
        <taxon>Pezizomycotina</taxon>
        <taxon>Dothideomycetes</taxon>
        <taxon>Pleosporomycetidae</taxon>
        <taxon>Mytilinidiales</taxon>
        <taxon>Argynnaceae</taxon>
        <taxon>Lepidopterella</taxon>
    </lineage>
</organism>
<keyword evidence="2" id="KW-1185">Reference proteome</keyword>
<dbReference type="Proteomes" id="UP000250266">
    <property type="component" value="Unassembled WGS sequence"/>
</dbReference>
<proteinExistence type="predicted"/>
<dbReference type="OrthoDB" id="432970at2759"/>
<sequence>MYRPRVEDNYTFKSESNAGSIYSRATNAHSVFRRFLRLVKIKCGLLPLQWLKAKAEECVAFGNKRG</sequence>
<accession>A0A8E2DW25</accession>
<reference evidence="1 2" key="1">
    <citation type="journal article" date="2016" name="Nat. Commun.">
        <title>Ectomycorrhizal ecology is imprinted in the genome of the dominant symbiotic fungus Cenococcum geophilum.</title>
        <authorList>
            <consortium name="DOE Joint Genome Institute"/>
            <person name="Peter M."/>
            <person name="Kohler A."/>
            <person name="Ohm R.A."/>
            <person name="Kuo A."/>
            <person name="Krutzmann J."/>
            <person name="Morin E."/>
            <person name="Arend M."/>
            <person name="Barry K.W."/>
            <person name="Binder M."/>
            <person name="Choi C."/>
            <person name="Clum A."/>
            <person name="Copeland A."/>
            <person name="Grisel N."/>
            <person name="Haridas S."/>
            <person name="Kipfer T."/>
            <person name="LaButti K."/>
            <person name="Lindquist E."/>
            <person name="Lipzen A."/>
            <person name="Maire R."/>
            <person name="Meier B."/>
            <person name="Mihaltcheva S."/>
            <person name="Molinier V."/>
            <person name="Murat C."/>
            <person name="Poggeler S."/>
            <person name="Quandt C.A."/>
            <person name="Sperisen C."/>
            <person name="Tritt A."/>
            <person name="Tisserant E."/>
            <person name="Crous P.W."/>
            <person name="Henrissat B."/>
            <person name="Nehls U."/>
            <person name="Egli S."/>
            <person name="Spatafora J.W."/>
            <person name="Grigoriev I.V."/>
            <person name="Martin F.M."/>
        </authorList>
    </citation>
    <scope>NUCLEOTIDE SEQUENCE [LARGE SCALE GENOMIC DNA]</scope>
    <source>
        <strain evidence="1 2">CBS 459.81</strain>
    </source>
</reference>
<name>A0A8E2DW25_9PEZI</name>
<protein>
    <submittedName>
        <fullName evidence="1">Uncharacterized protein</fullName>
    </submittedName>
</protein>
<evidence type="ECO:0000313" key="1">
    <source>
        <dbReference type="EMBL" id="OCK72747.1"/>
    </source>
</evidence>
<dbReference type="AlphaFoldDB" id="A0A8E2DW25"/>